<evidence type="ECO:0000256" key="8">
    <source>
        <dbReference type="ARBA" id="ARBA00023235"/>
    </source>
</evidence>
<evidence type="ECO:0000256" key="7">
    <source>
        <dbReference type="ARBA" id="ARBA00022842"/>
    </source>
</evidence>
<dbReference type="Gene3D" id="3.40.120.10">
    <property type="entry name" value="Alpha-D-Glucose-1,6-Bisphosphate, subunit A, domain 3"/>
    <property type="match status" value="3"/>
</dbReference>
<feature type="domain" description="Alpha-D-phosphohexomutase alpha/beta/alpha" evidence="14">
    <location>
        <begin position="211"/>
        <end position="317"/>
    </location>
</feature>
<accession>A0ABV9QMG9</accession>
<evidence type="ECO:0000313" key="16">
    <source>
        <dbReference type="EMBL" id="MFC4803886.1"/>
    </source>
</evidence>
<dbReference type="Pfam" id="PF02879">
    <property type="entry name" value="PGM_PMM_II"/>
    <property type="match status" value="1"/>
</dbReference>
<keyword evidence="5" id="KW-0597">Phosphoprotein</keyword>
<evidence type="ECO:0000259" key="14">
    <source>
        <dbReference type="Pfam" id="PF02879"/>
    </source>
</evidence>
<dbReference type="CDD" id="cd05799">
    <property type="entry name" value="PGM2"/>
    <property type="match status" value="1"/>
</dbReference>
<comment type="similarity">
    <text evidence="4 12">Belongs to the phosphohexose mutase family.</text>
</comment>
<dbReference type="GO" id="GO:0016853">
    <property type="term" value="F:isomerase activity"/>
    <property type="evidence" value="ECO:0007669"/>
    <property type="project" value="UniProtKB-KW"/>
</dbReference>
<dbReference type="InterPro" id="IPR005844">
    <property type="entry name" value="A-D-PHexomutase_a/b/a-I"/>
</dbReference>
<dbReference type="InterPro" id="IPR016066">
    <property type="entry name" value="A-D-PHexomutase_CS"/>
</dbReference>
<feature type="domain" description="Alpha-D-phosphohexomutase alpha/beta/alpha" evidence="15">
    <location>
        <begin position="325"/>
        <end position="452"/>
    </location>
</feature>
<dbReference type="EMBL" id="JBHSHL010000007">
    <property type="protein sequence ID" value="MFC4803886.1"/>
    <property type="molecule type" value="Genomic_DNA"/>
</dbReference>
<comment type="cofactor">
    <cofactor evidence="1">
        <name>Mg(2+)</name>
        <dbReference type="ChEBI" id="CHEBI:18420"/>
    </cofactor>
</comment>
<keyword evidence="6 12" id="KW-0479">Metal-binding</keyword>
<organism evidence="16 17">
    <name type="scientific">Filifactor villosus</name>
    <dbReference type="NCBI Taxonomy" id="29374"/>
    <lineage>
        <taxon>Bacteria</taxon>
        <taxon>Bacillati</taxon>
        <taxon>Bacillota</taxon>
        <taxon>Clostridia</taxon>
        <taxon>Peptostreptococcales</taxon>
        <taxon>Filifactoraceae</taxon>
        <taxon>Filifactor</taxon>
    </lineage>
</organism>
<dbReference type="InterPro" id="IPR036900">
    <property type="entry name" value="A-D-PHexomutase_C_sf"/>
</dbReference>
<proteinExistence type="inferred from homology"/>
<dbReference type="SUPFAM" id="SSF53738">
    <property type="entry name" value="Phosphoglucomutase, first 3 domains"/>
    <property type="match status" value="3"/>
</dbReference>
<keyword evidence="17" id="KW-1185">Reference proteome</keyword>
<dbReference type="RefSeq" id="WP_379787356.1">
    <property type="nucleotide sequence ID" value="NZ_JBHSHL010000007.1"/>
</dbReference>
<dbReference type="PANTHER" id="PTHR45745:SF1">
    <property type="entry name" value="PHOSPHOGLUCOMUTASE 2B-RELATED"/>
    <property type="match status" value="1"/>
</dbReference>
<dbReference type="InterPro" id="IPR005846">
    <property type="entry name" value="A-D-PHexomutase_a/b/a-III"/>
</dbReference>
<evidence type="ECO:0000259" key="15">
    <source>
        <dbReference type="Pfam" id="PF02880"/>
    </source>
</evidence>
<dbReference type="SUPFAM" id="SSF55957">
    <property type="entry name" value="Phosphoglucomutase, C-terminal domain"/>
    <property type="match status" value="1"/>
</dbReference>
<evidence type="ECO:0000313" key="17">
    <source>
        <dbReference type="Proteomes" id="UP001595916"/>
    </source>
</evidence>
<keyword evidence="7 12" id="KW-0460">Magnesium</keyword>
<evidence type="ECO:0000256" key="12">
    <source>
        <dbReference type="RuleBase" id="RU004326"/>
    </source>
</evidence>
<evidence type="ECO:0000256" key="2">
    <source>
        <dbReference type="ARBA" id="ARBA00005164"/>
    </source>
</evidence>
<dbReference type="PRINTS" id="PR00509">
    <property type="entry name" value="PGMPMM"/>
</dbReference>
<gene>
    <name evidence="16" type="ORF">ACFO4R_02215</name>
</gene>
<dbReference type="InterPro" id="IPR016055">
    <property type="entry name" value="A-D-PHexomutase_a/b/a-I/II/III"/>
</dbReference>
<dbReference type="Pfam" id="PF02878">
    <property type="entry name" value="PGM_PMM_I"/>
    <property type="match status" value="1"/>
</dbReference>
<comment type="pathway">
    <text evidence="2">Glycolipid metabolism; diglucosyl-diacylglycerol biosynthesis.</text>
</comment>
<protein>
    <recommendedName>
        <fullName evidence="9">Phosphoglucomutase</fullName>
    </recommendedName>
    <alternativeName>
        <fullName evidence="11">Alpha-phosphoglucomutase</fullName>
    </alternativeName>
    <alternativeName>
        <fullName evidence="10">Glucose phosphomutase</fullName>
    </alternativeName>
</protein>
<comment type="pathway">
    <text evidence="3">Lipid metabolism.</text>
</comment>
<evidence type="ECO:0000256" key="4">
    <source>
        <dbReference type="ARBA" id="ARBA00010231"/>
    </source>
</evidence>
<reference evidence="17" key="1">
    <citation type="journal article" date="2019" name="Int. J. Syst. Evol. Microbiol.">
        <title>The Global Catalogue of Microorganisms (GCM) 10K type strain sequencing project: providing services to taxonomists for standard genome sequencing and annotation.</title>
        <authorList>
            <consortium name="The Broad Institute Genomics Platform"/>
            <consortium name="The Broad Institute Genome Sequencing Center for Infectious Disease"/>
            <person name="Wu L."/>
            <person name="Ma J."/>
        </authorList>
    </citation>
    <scope>NUCLEOTIDE SEQUENCE [LARGE SCALE GENOMIC DNA]</scope>
    <source>
        <strain evidence="17">CCUG 46385</strain>
    </source>
</reference>
<sequence>MDRQEITQQYELWMKNAKEDPDLIKEMASWKEEEVREAFYKNLEFGTGGLRGVIGAGSSRVNIYTVAKASQGLANYILKQVPREQRQVAIGYDSRIKSEVFARTAAEVFAANGIKAFLFDRLMPTPCVSFAVRSLGCCAGVMVTASHNPSKYNGYKVYNSQGCQITTSVADEIFGEIEALDIFQDVLRLQFDKAKELGKIEFIGEEVVTNFIEEVKKQSVLDENTEVDKDVSIVYSSLHGAGLEPVTRVLRESGYKKVSVVKEQAEPDGTFPTCPYPNPEIEEAMRLGVQYAEQLKAELFLATDPDCDRLGVAVKEGEGYTLLTGNEIGVLLFDYICAARKELGTMPSSPVMIKTIVTTDMAEKIAQNYAVETINVLTGFKFIGEQIGYMEEEGRENDYIFGFEESCGYLSGTYVRDKDAVNAAFLTCEMFAFYKTRGISLSEKLKQLYDKYGYCLNTLHSYEFEGIQGFEKMKGIMDTFRNGIGEIAGRKTLQVLDYANGIDALPKSDVLKYILEADSSFTVRPSGTEPKLKAYLCVRASCEEEARAREEEIRLDIEKHLFQ</sequence>
<evidence type="ECO:0000256" key="11">
    <source>
        <dbReference type="ARBA" id="ARBA00041467"/>
    </source>
</evidence>
<feature type="domain" description="Alpha-D-phosphohexomutase alpha/beta/alpha" evidence="13">
    <location>
        <begin position="44"/>
        <end position="179"/>
    </location>
</feature>
<dbReference type="InterPro" id="IPR005841">
    <property type="entry name" value="Alpha-D-phosphohexomutase_SF"/>
</dbReference>
<evidence type="ECO:0000256" key="1">
    <source>
        <dbReference type="ARBA" id="ARBA00001946"/>
    </source>
</evidence>
<dbReference type="Gene3D" id="3.30.310.50">
    <property type="entry name" value="Alpha-D-phosphohexomutase, C-terminal domain"/>
    <property type="match status" value="1"/>
</dbReference>
<evidence type="ECO:0000259" key="13">
    <source>
        <dbReference type="Pfam" id="PF02878"/>
    </source>
</evidence>
<name>A0ABV9QMG9_9FIRM</name>
<evidence type="ECO:0000256" key="9">
    <source>
        <dbReference type="ARBA" id="ARBA00039995"/>
    </source>
</evidence>
<dbReference type="InterPro" id="IPR005845">
    <property type="entry name" value="A-D-PHexomutase_a/b/a-II"/>
</dbReference>
<dbReference type="PROSITE" id="PS00710">
    <property type="entry name" value="PGM_PMM"/>
    <property type="match status" value="1"/>
</dbReference>
<dbReference type="PANTHER" id="PTHR45745">
    <property type="entry name" value="PHOSPHOMANNOMUTASE 45A"/>
    <property type="match status" value="1"/>
</dbReference>
<dbReference type="Proteomes" id="UP001595916">
    <property type="component" value="Unassembled WGS sequence"/>
</dbReference>
<keyword evidence="8 16" id="KW-0413">Isomerase</keyword>
<evidence type="ECO:0000256" key="3">
    <source>
        <dbReference type="ARBA" id="ARBA00005189"/>
    </source>
</evidence>
<evidence type="ECO:0000256" key="6">
    <source>
        <dbReference type="ARBA" id="ARBA00022723"/>
    </source>
</evidence>
<dbReference type="Pfam" id="PF02880">
    <property type="entry name" value="PGM_PMM_III"/>
    <property type="match status" value="1"/>
</dbReference>
<evidence type="ECO:0000256" key="5">
    <source>
        <dbReference type="ARBA" id="ARBA00022553"/>
    </source>
</evidence>
<evidence type="ECO:0000256" key="10">
    <source>
        <dbReference type="ARBA" id="ARBA00041398"/>
    </source>
</evidence>
<comment type="caution">
    <text evidence="16">The sequence shown here is derived from an EMBL/GenBank/DDBJ whole genome shotgun (WGS) entry which is preliminary data.</text>
</comment>